<comment type="caution">
    <text evidence="6">The sequence shown here is derived from an EMBL/GenBank/DDBJ whole genome shotgun (WGS) entry which is preliminary data.</text>
</comment>
<evidence type="ECO:0000259" key="4">
    <source>
        <dbReference type="Pfam" id="PF07715"/>
    </source>
</evidence>
<keyword evidence="2" id="KW-0472">Membrane</keyword>
<dbReference type="Gene3D" id="2.40.170.20">
    <property type="entry name" value="TonB-dependent receptor, beta-barrel domain"/>
    <property type="match status" value="1"/>
</dbReference>
<proteinExistence type="predicted"/>
<dbReference type="InterPro" id="IPR037066">
    <property type="entry name" value="Plug_dom_sf"/>
</dbReference>
<dbReference type="InterPro" id="IPR012910">
    <property type="entry name" value="Plug_dom"/>
</dbReference>
<reference evidence="6 7" key="1">
    <citation type="submission" date="2024-09" db="EMBL/GenBank/DDBJ databases">
        <authorList>
            <person name="Sun Q."/>
            <person name="Mori K."/>
        </authorList>
    </citation>
    <scope>NUCLEOTIDE SEQUENCE [LARGE SCALE GENOMIC DNA]</scope>
    <source>
        <strain evidence="6 7">CECT 7682</strain>
    </source>
</reference>
<keyword evidence="7" id="KW-1185">Reference proteome</keyword>
<feature type="domain" description="Outer membrane protein beta-barrel" evidence="5">
    <location>
        <begin position="364"/>
        <end position="771"/>
    </location>
</feature>
<evidence type="ECO:0000313" key="7">
    <source>
        <dbReference type="Proteomes" id="UP001589654"/>
    </source>
</evidence>
<dbReference type="InterPro" id="IPR036942">
    <property type="entry name" value="Beta-barrel_TonB_sf"/>
</dbReference>
<dbReference type="Pfam" id="PF14905">
    <property type="entry name" value="OMP_b-brl_3"/>
    <property type="match status" value="1"/>
</dbReference>
<dbReference type="Gene3D" id="2.60.40.1120">
    <property type="entry name" value="Carboxypeptidase-like, regulatory domain"/>
    <property type="match status" value="1"/>
</dbReference>
<dbReference type="EMBL" id="JBHMEW010000047">
    <property type="protein sequence ID" value="MFB9211338.1"/>
    <property type="molecule type" value="Genomic_DNA"/>
</dbReference>
<comment type="subcellular location">
    <subcellularLocation>
        <location evidence="1">Cell outer membrane</location>
    </subcellularLocation>
</comment>
<dbReference type="RefSeq" id="WP_379945372.1">
    <property type="nucleotide sequence ID" value="NZ_JBHMEW010000047.1"/>
</dbReference>
<keyword evidence="6" id="KW-0675">Receptor</keyword>
<dbReference type="SUPFAM" id="SSF56935">
    <property type="entry name" value="Porins"/>
    <property type="match status" value="1"/>
</dbReference>
<protein>
    <submittedName>
        <fullName evidence="6">TonB-dependent receptor domain-containing protein</fullName>
    </submittedName>
</protein>
<evidence type="ECO:0000313" key="6">
    <source>
        <dbReference type="EMBL" id="MFB9211338.1"/>
    </source>
</evidence>
<evidence type="ECO:0000256" key="2">
    <source>
        <dbReference type="ARBA" id="ARBA00023136"/>
    </source>
</evidence>
<dbReference type="Pfam" id="PF13715">
    <property type="entry name" value="CarbopepD_reg_2"/>
    <property type="match status" value="1"/>
</dbReference>
<sequence>MSYPANGQSIIIKGLVVDDNTGDPLAFANVILMDPIDSSMVKGGMTDIQGKFNLSSDPGKFIFRIRFVGFKPYEKAITLETVPEKDLGEIRLLSTETDLDEVLVEEVASMFESDIDKRRYNVENSIVAEGATASELLATLPSIQVDEEGSITMRGSGNVLIYINGRPSNLSGENTEAILSQFPVNSIKAVELITNPSSRYDASGVGGIINIILKKNERNGFNGQTNVSIGTRDKYAGGLVLNYGIEKVNFFSSYNYQNRKRFRKAEGKRVSNILGASPILDQDAYNEEVEISHLVRGGADFHLSGNSQFGIFAQGNFNQEDEEETLNQRSLNSQEVLDSLYVRESTEDESGDHFEIGLTYNLEMDTLGQSMYASVSYAKDGRSQVDDFIQYFFSENRMEVPGKRLLQVNDRPRDSELYIFQLDYEKPFSDTGTLEAGLKGTLGNWGRSQEFFQGDETSDFVLVRNDTISDQYEFHEDVYAAYLIYKNIWGKMGYQLGLRGEYTETLGVLKSQEERVANSYFNLFPSIYFIYTFRKEEELNLNFSRRISRPGIWHLAPLYYVSDWLNVRRGNPYLQPEFTNSYEIGYMKGWEKWLLNATIYHRNSTDIISRITRLYDNNVTIQTRENINSRNSTGLELVNQFQFTNWFDATLTGNLFYSQVKGENIQEGFNNSSMSWTVSLLSNMSIPEILTVQIQGNYRGPIILPQGEIKPFWGLNVGLKREFFNKKGVVSLNVSDVFNKRIFRIKTEDPRFTQNRVYNRETRIGTLSFSYRFGGFKEKRNERRRDQGGDELGDF</sequence>
<gene>
    <name evidence="6" type="ORF">ACFFUR_05925</name>
</gene>
<name>A0ABV5J4V6_9BACT</name>
<dbReference type="PANTHER" id="PTHR40980:SF4">
    <property type="entry name" value="TONB-DEPENDENT RECEPTOR-LIKE BETA-BARREL DOMAIN-CONTAINING PROTEIN"/>
    <property type="match status" value="1"/>
</dbReference>
<dbReference type="Proteomes" id="UP001589654">
    <property type="component" value="Unassembled WGS sequence"/>
</dbReference>
<dbReference type="InterPro" id="IPR008969">
    <property type="entry name" value="CarboxyPept-like_regulatory"/>
</dbReference>
<evidence type="ECO:0000256" key="1">
    <source>
        <dbReference type="ARBA" id="ARBA00004442"/>
    </source>
</evidence>
<organism evidence="6 7">
    <name type="scientific">Echinicola jeungdonensis</name>
    <dbReference type="NCBI Taxonomy" id="709343"/>
    <lineage>
        <taxon>Bacteria</taxon>
        <taxon>Pseudomonadati</taxon>
        <taxon>Bacteroidota</taxon>
        <taxon>Cytophagia</taxon>
        <taxon>Cytophagales</taxon>
        <taxon>Cyclobacteriaceae</taxon>
        <taxon>Echinicola</taxon>
    </lineage>
</organism>
<evidence type="ECO:0000256" key="3">
    <source>
        <dbReference type="ARBA" id="ARBA00023237"/>
    </source>
</evidence>
<dbReference type="InterPro" id="IPR041700">
    <property type="entry name" value="OMP_b-brl_3"/>
</dbReference>
<keyword evidence="3" id="KW-0998">Cell outer membrane</keyword>
<dbReference type="Pfam" id="PF07715">
    <property type="entry name" value="Plug"/>
    <property type="match status" value="1"/>
</dbReference>
<evidence type="ECO:0000259" key="5">
    <source>
        <dbReference type="Pfam" id="PF14905"/>
    </source>
</evidence>
<dbReference type="SUPFAM" id="SSF49464">
    <property type="entry name" value="Carboxypeptidase regulatory domain-like"/>
    <property type="match status" value="1"/>
</dbReference>
<dbReference type="PANTHER" id="PTHR40980">
    <property type="entry name" value="PLUG DOMAIN-CONTAINING PROTEIN"/>
    <property type="match status" value="1"/>
</dbReference>
<accession>A0ABV5J4V6</accession>
<feature type="domain" description="TonB-dependent receptor plug" evidence="4">
    <location>
        <begin position="131"/>
        <end position="208"/>
    </location>
</feature>
<dbReference type="Gene3D" id="2.170.130.10">
    <property type="entry name" value="TonB-dependent receptor, plug domain"/>
    <property type="match status" value="1"/>
</dbReference>